<evidence type="ECO:0000313" key="9">
    <source>
        <dbReference type="EMBL" id="OQO69265.1"/>
    </source>
</evidence>
<dbReference type="AlphaFoldDB" id="A0A1V8Y9K9"/>
<dbReference type="GO" id="GO:0055085">
    <property type="term" value="P:transmembrane transport"/>
    <property type="evidence" value="ECO:0007669"/>
    <property type="project" value="InterPro"/>
</dbReference>
<gene>
    <name evidence="9" type="ORF">BH747_10170</name>
</gene>
<feature type="transmembrane region" description="Helical" evidence="7">
    <location>
        <begin position="272"/>
        <end position="293"/>
    </location>
</feature>
<dbReference type="PANTHER" id="PTHR43163">
    <property type="entry name" value="DIPEPTIDE TRANSPORT SYSTEM PERMEASE PROTEIN DPPB-RELATED"/>
    <property type="match status" value="1"/>
</dbReference>
<feature type="transmembrane region" description="Helical" evidence="7">
    <location>
        <begin position="240"/>
        <end position="260"/>
    </location>
</feature>
<dbReference type="GO" id="GO:0005886">
    <property type="term" value="C:plasma membrane"/>
    <property type="evidence" value="ECO:0007669"/>
    <property type="project" value="UniProtKB-SubCell"/>
</dbReference>
<comment type="similarity">
    <text evidence="7">Belongs to the binding-protein-dependent transport system permease family.</text>
</comment>
<evidence type="ECO:0000256" key="5">
    <source>
        <dbReference type="ARBA" id="ARBA00022989"/>
    </source>
</evidence>
<evidence type="ECO:0000313" key="10">
    <source>
        <dbReference type="Proteomes" id="UP000192477"/>
    </source>
</evidence>
<dbReference type="PANTHER" id="PTHR43163:SF6">
    <property type="entry name" value="DIPEPTIDE TRANSPORT SYSTEM PERMEASE PROTEIN DPPB-RELATED"/>
    <property type="match status" value="1"/>
</dbReference>
<keyword evidence="4 7" id="KW-0812">Transmembrane</keyword>
<protein>
    <submittedName>
        <fullName evidence="9">Sodium:proton antiporter</fullName>
    </submittedName>
</protein>
<evidence type="ECO:0000256" key="3">
    <source>
        <dbReference type="ARBA" id="ARBA00022475"/>
    </source>
</evidence>
<evidence type="ECO:0000256" key="2">
    <source>
        <dbReference type="ARBA" id="ARBA00022448"/>
    </source>
</evidence>
<dbReference type="InterPro" id="IPR035906">
    <property type="entry name" value="MetI-like_sf"/>
</dbReference>
<evidence type="ECO:0000256" key="4">
    <source>
        <dbReference type="ARBA" id="ARBA00022692"/>
    </source>
</evidence>
<keyword evidence="5 7" id="KW-1133">Transmembrane helix</keyword>
<sequence>MRRKLLAKKTLQLIVSVFLFTMLLYGLLILSTGDPALRVLRKFGIQTVSANNLSEIREKLGIKEDFFQSYFYWFFQVLRGNFGTSFMTDQSVRQLLVEKSMVTIRLISLTFFISCPFSLLLGSWIGNKPFLRGINQLLAIILSFPVYWLSIVAIFYFGVQLQWLPFVGSSHIKNYLLPIFVMCVSESAYLTKMVSELVMPIATSERQQIARFRGIKKSYRFYYQLNELATPLISLYGNSLLHLFGGSVMIEITFSMSGLGKLLMEAIASRDYPVIQGVTLVVAICTFVLSYVIDLMIQCIDSRILIDQEGIP</sequence>
<dbReference type="Gene3D" id="1.10.3720.10">
    <property type="entry name" value="MetI-like"/>
    <property type="match status" value="1"/>
</dbReference>
<evidence type="ECO:0000259" key="8">
    <source>
        <dbReference type="PROSITE" id="PS50928"/>
    </source>
</evidence>
<dbReference type="OrthoDB" id="9773683at2"/>
<dbReference type="InterPro" id="IPR000515">
    <property type="entry name" value="MetI-like"/>
</dbReference>
<dbReference type="STRING" id="112904.BH747_10170"/>
<evidence type="ECO:0000256" key="7">
    <source>
        <dbReference type="RuleBase" id="RU363032"/>
    </source>
</evidence>
<keyword evidence="2 7" id="KW-0813">Transport</keyword>
<dbReference type="Proteomes" id="UP000192477">
    <property type="component" value="Unassembled WGS sequence"/>
</dbReference>
<dbReference type="EMBL" id="MJEA01000011">
    <property type="protein sequence ID" value="OQO69265.1"/>
    <property type="molecule type" value="Genomic_DNA"/>
</dbReference>
<dbReference type="Pfam" id="PF00528">
    <property type="entry name" value="BPD_transp_1"/>
    <property type="match status" value="1"/>
</dbReference>
<feature type="transmembrane region" description="Helical" evidence="7">
    <location>
        <begin position="137"/>
        <end position="159"/>
    </location>
</feature>
<keyword evidence="3" id="KW-1003">Cell membrane</keyword>
<feature type="transmembrane region" description="Helical" evidence="7">
    <location>
        <begin position="102"/>
        <end position="125"/>
    </location>
</feature>
<dbReference type="SUPFAM" id="SSF161098">
    <property type="entry name" value="MetI-like"/>
    <property type="match status" value="1"/>
</dbReference>
<organism evidence="9 10">
    <name type="scientific">Enterococcus villorum</name>
    <dbReference type="NCBI Taxonomy" id="112904"/>
    <lineage>
        <taxon>Bacteria</taxon>
        <taxon>Bacillati</taxon>
        <taxon>Bacillota</taxon>
        <taxon>Bacilli</taxon>
        <taxon>Lactobacillales</taxon>
        <taxon>Enterococcaceae</taxon>
        <taxon>Enterococcus</taxon>
    </lineage>
</organism>
<comment type="subcellular location">
    <subcellularLocation>
        <location evidence="1 7">Cell membrane</location>
        <topology evidence="1 7">Multi-pass membrane protein</topology>
    </subcellularLocation>
</comment>
<reference evidence="9 10" key="1">
    <citation type="journal article" date="2017" name="BMC Microbiol.">
        <title>Comparative genomics of Enterococcus spp. isolated from bovine feces.</title>
        <authorList>
            <person name="Beukers A.G."/>
            <person name="Zaheer R."/>
            <person name="Goji N."/>
            <person name="Amoako K.K."/>
            <person name="Chaves A.V."/>
            <person name="Ward M.P."/>
            <person name="McAllister T.A."/>
        </authorList>
    </citation>
    <scope>NUCLEOTIDE SEQUENCE [LARGE SCALE GENOMIC DNA]</scope>
    <source>
        <strain evidence="9 10">F1129D 143</strain>
    </source>
</reference>
<dbReference type="RefSeq" id="WP_081184341.1">
    <property type="nucleotide sequence ID" value="NZ_MJEB01000026.1"/>
</dbReference>
<dbReference type="PROSITE" id="PS50928">
    <property type="entry name" value="ABC_TM1"/>
    <property type="match status" value="1"/>
</dbReference>
<feature type="domain" description="ABC transmembrane type-1" evidence="8">
    <location>
        <begin position="100"/>
        <end position="293"/>
    </location>
</feature>
<evidence type="ECO:0000256" key="1">
    <source>
        <dbReference type="ARBA" id="ARBA00004651"/>
    </source>
</evidence>
<comment type="caution">
    <text evidence="9">The sequence shown here is derived from an EMBL/GenBank/DDBJ whole genome shotgun (WGS) entry which is preliminary data.</text>
</comment>
<feature type="transmembrane region" description="Helical" evidence="7">
    <location>
        <begin position="12"/>
        <end position="30"/>
    </location>
</feature>
<keyword evidence="6 7" id="KW-0472">Membrane</keyword>
<proteinExistence type="inferred from homology"/>
<evidence type="ECO:0000256" key="6">
    <source>
        <dbReference type="ARBA" id="ARBA00023136"/>
    </source>
</evidence>
<name>A0A1V8Y9K9_9ENTE</name>
<accession>A0A1V8Y9K9</accession>